<evidence type="ECO:0000256" key="2">
    <source>
        <dbReference type="ARBA" id="ARBA00022692"/>
    </source>
</evidence>
<feature type="transmembrane region" description="Helical" evidence="5">
    <location>
        <begin position="160"/>
        <end position="185"/>
    </location>
</feature>
<keyword evidence="3 5" id="KW-1133">Transmembrane helix</keyword>
<evidence type="ECO:0000313" key="7">
    <source>
        <dbReference type="Proteomes" id="UP000634011"/>
    </source>
</evidence>
<evidence type="ECO:0000256" key="1">
    <source>
        <dbReference type="ARBA" id="ARBA00004141"/>
    </source>
</evidence>
<keyword evidence="5" id="KW-0813">Transport</keyword>
<feature type="transmembrane region" description="Helical" evidence="5">
    <location>
        <begin position="113"/>
        <end position="140"/>
    </location>
</feature>
<dbReference type="GO" id="GO:0033281">
    <property type="term" value="C:TAT protein transport complex"/>
    <property type="evidence" value="ECO:0007669"/>
    <property type="project" value="UniProtKB-UniRule"/>
</dbReference>
<dbReference type="Proteomes" id="UP000634011">
    <property type="component" value="Unassembled WGS sequence"/>
</dbReference>
<dbReference type="AlphaFoldDB" id="A0A923KQP7"/>
<feature type="transmembrane region" description="Helical" evidence="5">
    <location>
        <begin position="222"/>
        <end position="243"/>
    </location>
</feature>
<evidence type="ECO:0000256" key="3">
    <source>
        <dbReference type="ARBA" id="ARBA00022989"/>
    </source>
</evidence>
<evidence type="ECO:0000256" key="5">
    <source>
        <dbReference type="HAMAP-Rule" id="MF_00902"/>
    </source>
</evidence>
<comment type="subcellular location">
    <subcellularLocation>
        <location evidence="5">Cell membrane</location>
        <topology evidence="5">Multi-pass membrane protein</topology>
    </subcellularLocation>
    <subcellularLocation>
        <location evidence="1">Membrane</location>
        <topology evidence="1">Multi-pass membrane protein</topology>
    </subcellularLocation>
</comment>
<organism evidence="6 7">
    <name type="scientific">Undibacterium jejuense</name>
    <dbReference type="NCBI Taxonomy" id="1344949"/>
    <lineage>
        <taxon>Bacteria</taxon>
        <taxon>Pseudomonadati</taxon>
        <taxon>Pseudomonadota</taxon>
        <taxon>Betaproteobacteria</taxon>
        <taxon>Burkholderiales</taxon>
        <taxon>Oxalobacteraceae</taxon>
        <taxon>Undibacterium</taxon>
    </lineage>
</organism>
<keyword evidence="5" id="KW-0811">Translocation</keyword>
<dbReference type="GO" id="GO:0065002">
    <property type="term" value="P:intracellular protein transmembrane transport"/>
    <property type="evidence" value="ECO:0007669"/>
    <property type="project" value="TreeGrafter"/>
</dbReference>
<dbReference type="HAMAP" id="MF_00902">
    <property type="entry name" value="TatC"/>
    <property type="match status" value="1"/>
</dbReference>
<dbReference type="PRINTS" id="PR01840">
    <property type="entry name" value="TATCFAMILY"/>
</dbReference>
<name>A0A923KQP7_9BURK</name>
<dbReference type="PANTHER" id="PTHR30371">
    <property type="entry name" value="SEC-INDEPENDENT PROTEIN TRANSLOCASE PROTEIN TATC"/>
    <property type="match status" value="1"/>
</dbReference>
<evidence type="ECO:0000313" key="6">
    <source>
        <dbReference type="EMBL" id="MBC3863096.1"/>
    </source>
</evidence>
<sequence>MSDKIEPGVEESFISHLVELRDRLVKACYGLAIATALLMLWPGPSAIYDFLAQPMVDSLPVGSQMIATGVISPFMVPMKVTMLLAVLLALPWILYQVWAFIAPGLYAHEKRLIAPLVISSSILFLTGVAFCYFIVFSRVFKFINAFSPTSIHMAPDIENYLDFIMSMCLAFGVTFEVPVVVVVLVRMGIVSVEKLKAIRPYVIVGAFVIAAIVTPPDLVSQFSLALPMWLLYELGLVIAPLFVRVTQAPDTVD</sequence>
<comment type="function">
    <text evidence="5">Part of the twin-arginine translocation (Tat) system that transports large folded proteins containing a characteristic twin-arginine motif in their signal peptide across membranes. Together with TatB, TatC is part of a receptor directly interacting with Tat signal peptides.</text>
</comment>
<comment type="subunit">
    <text evidence="5">The Tat system comprises two distinct complexes: a TatABC complex, containing multiple copies of TatA, TatB and TatC subunits, and a separate TatA complex, containing only TatA subunits. Substrates initially bind to the TatABC complex, which probably triggers association of the separate TatA complex to form the active translocon.</text>
</comment>
<keyword evidence="5" id="KW-0653">Protein transport</keyword>
<proteinExistence type="inferred from homology"/>
<dbReference type="PANTHER" id="PTHR30371:SF0">
    <property type="entry name" value="SEC-INDEPENDENT PROTEIN TRANSLOCASE PROTEIN TATC, CHLOROPLASTIC-RELATED"/>
    <property type="match status" value="1"/>
</dbReference>
<gene>
    <name evidence="5 6" type="primary">tatC</name>
    <name evidence="6" type="ORF">H8K32_13370</name>
</gene>
<comment type="similarity">
    <text evidence="5">Belongs to the TatC family.</text>
</comment>
<feature type="transmembrane region" description="Helical" evidence="5">
    <location>
        <begin position="24"/>
        <end position="41"/>
    </location>
</feature>
<accession>A0A923KQP7</accession>
<dbReference type="InterPro" id="IPR002033">
    <property type="entry name" value="TatC"/>
</dbReference>
<keyword evidence="2 5" id="KW-0812">Transmembrane</keyword>
<dbReference type="GO" id="GO:0043953">
    <property type="term" value="P:protein transport by the Tat complex"/>
    <property type="evidence" value="ECO:0007669"/>
    <property type="project" value="UniProtKB-UniRule"/>
</dbReference>
<dbReference type="EMBL" id="JACOFV010000012">
    <property type="protein sequence ID" value="MBC3863096.1"/>
    <property type="molecule type" value="Genomic_DNA"/>
</dbReference>
<evidence type="ECO:0000256" key="4">
    <source>
        <dbReference type="ARBA" id="ARBA00023136"/>
    </source>
</evidence>
<comment type="caution">
    <text evidence="6">The sequence shown here is derived from an EMBL/GenBank/DDBJ whole genome shotgun (WGS) entry which is preliminary data.</text>
</comment>
<feature type="transmembrane region" description="Helical" evidence="5">
    <location>
        <begin position="80"/>
        <end position="101"/>
    </location>
</feature>
<dbReference type="NCBIfam" id="TIGR00945">
    <property type="entry name" value="tatC"/>
    <property type="match status" value="1"/>
</dbReference>
<feature type="transmembrane region" description="Helical" evidence="5">
    <location>
        <begin position="197"/>
        <end position="216"/>
    </location>
</feature>
<dbReference type="GO" id="GO:0009977">
    <property type="term" value="F:proton motive force dependent protein transmembrane transporter activity"/>
    <property type="evidence" value="ECO:0007669"/>
    <property type="project" value="TreeGrafter"/>
</dbReference>
<dbReference type="RefSeq" id="WP_186913043.1">
    <property type="nucleotide sequence ID" value="NZ_JACOFV010000012.1"/>
</dbReference>
<protein>
    <recommendedName>
        <fullName evidence="5">Sec-independent protein translocase protein TatC</fullName>
    </recommendedName>
</protein>
<reference evidence="6" key="1">
    <citation type="submission" date="2020-08" db="EMBL/GenBank/DDBJ databases">
        <title>Novel species isolated from subtropical streams in China.</title>
        <authorList>
            <person name="Lu H."/>
        </authorList>
    </citation>
    <scope>NUCLEOTIDE SEQUENCE</scope>
    <source>
        <strain evidence="6">KACC 12607</strain>
    </source>
</reference>
<dbReference type="Pfam" id="PF00902">
    <property type="entry name" value="TatC"/>
    <property type="match status" value="1"/>
</dbReference>
<keyword evidence="5" id="KW-1003">Cell membrane</keyword>
<keyword evidence="4 5" id="KW-0472">Membrane</keyword>
<keyword evidence="7" id="KW-1185">Reference proteome</keyword>